<dbReference type="InterPro" id="IPR020471">
    <property type="entry name" value="AKR"/>
</dbReference>
<gene>
    <name evidence="2" type="ORF">FYC77_12390</name>
</gene>
<organism evidence="2 3">
    <name type="scientific">Natrialba swarupiae</name>
    <dbReference type="NCBI Taxonomy" id="2448032"/>
    <lineage>
        <taxon>Archaea</taxon>
        <taxon>Methanobacteriati</taxon>
        <taxon>Methanobacteriota</taxon>
        <taxon>Stenosarchaea group</taxon>
        <taxon>Halobacteria</taxon>
        <taxon>Halobacteriales</taxon>
        <taxon>Natrialbaceae</taxon>
        <taxon>Natrialba</taxon>
    </lineage>
</organism>
<feature type="domain" description="NADP-dependent oxidoreductase" evidence="1">
    <location>
        <begin position="14"/>
        <end position="312"/>
    </location>
</feature>
<dbReference type="Gene3D" id="3.20.20.100">
    <property type="entry name" value="NADP-dependent oxidoreductase domain"/>
    <property type="match status" value="1"/>
</dbReference>
<dbReference type="CDD" id="cd19101">
    <property type="entry name" value="AKR_unchar"/>
    <property type="match status" value="1"/>
</dbReference>
<comment type="caution">
    <text evidence="2">The sequence shown here is derived from an EMBL/GenBank/DDBJ whole genome shotgun (WGS) entry which is preliminary data.</text>
</comment>
<dbReference type="AlphaFoldDB" id="A0A5D5API6"/>
<dbReference type="PANTHER" id="PTHR43147:SF2">
    <property type="entry name" value="NADP-DEPENDENT OXIDOREDUCTASE DOMAIN-CONTAINING PROTEIN"/>
    <property type="match status" value="1"/>
</dbReference>
<dbReference type="InterPro" id="IPR036812">
    <property type="entry name" value="NAD(P)_OxRdtase_dom_sf"/>
</dbReference>
<evidence type="ECO:0000313" key="3">
    <source>
        <dbReference type="Proteomes" id="UP000324104"/>
    </source>
</evidence>
<dbReference type="PRINTS" id="PR00069">
    <property type="entry name" value="ALDKETRDTASE"/>
</dbReference>
<reference evidence="2 3" key="1">
    <citation type="submission" date="2019-08" db="EMBL/GenBank/DDBJ databases">
        <title>Archaea genome.</title>
        <authorList>
            <person name="Kajale S."/>
            <person name="Shouche Y."/>
            <person name="Deshpande N."/>
            <person name="Sharma A."/>
        </authorList>
    </citation>
    <scope>NUCLEOTIDE SEQUENCE [LARGE SCALE GENOMIC DNA]</scope>
    <source>
        <strain evidence="2 3">ESP3B_9</strain>
    </source>
</reference>
<keyword evidence="3" id="KW-1185">Reference proteome</keyword>
<dbReference type="EMBL" id="VTAW01000015">
    <property type="protein sequence ID" value="TYT61662.1"/>
    <property type="molecule type" value="Genomic_DNA"/>
</dbReference>
<protein>
    <submittedName>
        <fullName evidence="2">Aldo/keto reductase</fullName>
    </submittedName>
</protein>
<sequence length="343" mass="39627">MESRRLTDGYTIEPIITGAWQLAEDHSDNRTNTPVEDLFTFVDAGFSTFDCADHYTGVEELLGTFREQYRDETGSYPGINVHTKFVPDKSKLDSITPEYVERIIDRSRRRLNVDSLDLVQFHWWDYEIDNYVKTMEILHDLKKDGKIDHLGVTNFDVRHLEELIDAGIPVISNQVQYSLLDDRPERELVDFCEEHDIKLLCYGTLAGGFLTERYLGEPEPEHPMENRSLTKYKLIIEENGSWSDFQMLLEELSTIADKHEVSIANVASRYILQRPRVCSAIVGARNTNHIDDNLRTTEFKLDSQDTQRIERALDEFDGVPGGVYIAEREDPKHANIMKYNSNT</sequence>
<dbReference type="SUPFAM" id="SSF51430">
    <property type="entry name" value="NAD(P)-linked oxidoreductase"/>
    <property type="match status" value="1"/>
</dbReference>
<accession>A0A5D5API6</accession>
<evidence type="ECO:0000259" key="1">
    <source>
        <dbReference type="Pfam" id="PF00248"/>
    </source>
</evidence>
<name>A0A5D5API6_9EURY</name>
<dbReference type="Pfam" id="PF00248">
    <property type="entry name" value="Aldo_ket_red"/>
    <property type="match status" value="1"/>
</dbReference>
<dbReference type="InterPro" id="IPR023210">
    <property type="entry name" value="NADP_OxRdtase_dom"/>
</dbReference>
<evidence type="ECO:0000313" key="2">
    <source>
        <dbReference type="EMBL" id="TYT61662.1"/>
    </source>
</evidence>
<dbReference type="Proteomes" id="UP000324104">
    <property type="component" value="Unassembled WGS sequence"/>
</dbReference>
<proteinExistence type="predicted"/>
<dbReference type="GO" id="GO:0016491">
    <property type="term" value="F:oxidoreductase activity"/>
    <property type="evidence" value="ECO:0007669"/>
    <property type="project" value="InterPro"/>
</dbReference>
<dbReference type="PANTHER" id="PTHR43147">
    <property type="entry name" value="PROTEIN TAS"/>
    <property type="match status" value="1"/>
</dbReference>
<dbReference type="RefSeq" id="WP_149081811.1">
    <property type="nucleotide sequence ID" value="NZ_VTAW01000015.1"/>
</dbReference>